<dbReference type="Gene3D" id="1.10.8.60">
    <property type="match status" value="1"/>
</dbReference>
<comment type="similarity">
    <text evidence="1">Belongs to the AAA ATPase family. RarA/MGS1/WRNIP1 subfamily.</text>
</comment>
<dbReference type="Gene3D" id="3.40.50.300">
    <property type="entry name" value="P-loop containing nucleotide triphosphate hydrolases"/>
    <property type="match status" value="1"/>
</dbReference>
<dbReference type="AlphaFoldDB" id="V6TFA1"/>
<name>V6TFA1_GIAIN</name>
<protein>
    <submittedName>
        <fullName evidence="4">Recombination factor protein RarA</fullName>
    </submittedName>
</protein>
<evidence type="ECO:0000259" key="3">
    <source>
        <dbReference type="SMART" id="SM00382"/>
    </source>
</evidence>
<evidence type="ECO:0000313" key="4">
    <source>
        <dbReference type="EMBL" id="ESU37077.1"/>
    </source>
</evidence>
<dbReference type="Gene3D" id="1.20.272.10">
    <property type="match status" value="1"/>
</dbReference>
<dbReference type="Pfam" id="PF12002">
    <property type="entry name" value="MgsA_C"/>
    <property type="match status" value="1"/>
</dbReference>
<gene>
    <name evidence="4" type="ORF">DHA2_22138</name>
</gene>
<accession>V6TFA1</accession>
<dbReference type="InterPro" id="IPR021886">
    <property type="entry name" value="MgsA_C"/>
</dbReference>
<dbReference type="InterPro" id="IPR051314">
    <property type="entry name" value="AAA_ATPase_RarA/MGS1/WRNIP1"/>
</dbReference>
<dbReference type="SMART" id="SM00382">
    <property type="entry name" value="AAA"/>
    <property type="match status" value="1"/>
</dbReference>
<dbReference type="Pfam" id="PF00004">
    <property type="entry name" value="AAA"/>
    <property type="match status" value="1"/>
</dbReference>
<dbReference type="CDD" id="cd18139">
    <property type="entry name" value="HLD_clamp_RarA"/>
    <property type="match status" value="1"/>
</dbReference>
<evidence type="ECO:0000256" key="1">
    <source>
        <dbReference type="ARBA" id="ARBA00008959"/>
    </source>
</evidence>
<feature type="compositionally biased region" description="Low complexity" evidence="2">
    <location>
        <begin position="14"/>
        <end position="31"/>
    </location>
</feature>
<dbReference type="PANTHER" id="PTHR13779">
    <property type="entry name" value="WERNER HELICASE-INTERACTING PROTEIN 1 FAMILY MEMBER"/>
    <property type="match status" value="1"/>
</dbReference>
<dbReference type="CDD" id="cd00009">
    <property type="entry name" value="AAA"/>
    <property type="match status" value="1"/>
</dbReference>
<dbReference type="SUPFAM" id="SSF48019">
    <property type="entry name" value="post-AAA+ oligomerization domain-like"/>
    <property type="match status" value="1"/>
</dbReference>
<dbReference type="InterPro" id="IPR003593">
    <property type="entry name" value="AAA+_ATPase"/>
</dbReference>
<evidence type="ECO:0000313" key="5">
    <source>
        <dbReference type="Proteomes" id="UP000018320"/>
    </source>
</evidence>
<dbReference type="GO" id="GO:0017116">
    <property type="term" value="F:single-stranded DNA helicase activity"/>
    <property type="evidence" value="ECO:0007669"/>
    <property type="project" value="TreeGrafter"/>
</dbReference>
<dbReference type="VEuPathDB" id="GiardiaDB:GL50581_2183"/>
<organism evidence="4 5">
    <name type="scientific">Giardia intestinalis</name>
    <name type="common">Giardia lamblia</name>
    <dbReference type="NCBI Taxonomy" id="5741"/>
    <lineage>
        <taxon>Eukaryota</taxon>
        <taxon>Metamonada</taxon>
        <taxon>Diplomonadida</taxon>
        <taxon>Hexamitidae</taxon>
        <taxon>Giardiinae</taxon>
        <taxon>Giardia</taxon>
    </lineage>
</organism>
<evidence type="ECO:0000256" key="2">
    <source>
        <dbReference type="SAM" id="MobiDB-lite"/>
    </source>
</evidence>
<dbReference type="VEuPathDB" id="GiardiaDB:DHA2_22138"/>
<reference evidence="4 5" key="2">
    <citation type="journal article" date="2013" name="Genome Biol. Evol.">
        <title>Genome sequencing of Giardia lamblia genotypes A2 and B isolates (DH and GS) and comparative analysis with the genomes of genotypes A1 and E (WB and Pig).</title>
        <authorList>
            <person name="Adam R.D."/>
            <person name="Dahlstrom E.W."/>
            <person name="Martens C.A."/>
            <person name="Bruno D.P."/>
            <person name="Barbian K.D."/>
            <person name="Ricklefs S.M."/>
            <person name="Hernandez M.M."/>
            <person name="Narla N.P."/>
            <person name="Patel R.B."/>
            <person name="Porcella S.F."/>
            <person name="Nash T.E."/>
        </authorList>
    </citation>
    <scope>NUCLEOTIDE SEQUENCE [LARGE SCALE GENOMIC DNA]</scope>
    <source>
        <strain evidence="4 5">DH</strain>
    </source>
</reference>
<sequence length="517" mass="55768">VRTNITNFMLCCSSPSGSQESWSPEGQEQSSTGYLSKSLGQLPRPITRPATRAIPMDIAPISQHPRCSMWNSQNPIKILCPEIIITSAIGPASPPTSHRQEAMCLSMRLRPTTIDEIIGNHHILSLTDGVISRIYEQSRTTHVLQSIIITGPPGTGKTSFARLYAKSFDPSYRLVEFKPGQATVAELNKVTERIYTDRANNLTSMRVCLFVDEAHRCTKAQQDRLLSAVEEGVLTLILATTSSPYTAIIEGLRSRCLLLSFNALTSKDILQICVRGLNSMLDKLDTSVPLDICVEPSAIARIVVAARGDGRKALSLLELSVTGGRITEQGVALLLSGGAHGDAIMHCTLNQEQVKYEGVSGMIKAIRASDPQGAIFYLAFLLRTAVDPLYIARRLIISASEDIGLADSQALSVAVSCYRATEVIGLPEAHYALAQTALYLSLAPKSNSAGTALNNAFAAIDSATPTDCLPPEGYKSASAGANYVYPHNYGGYVLESTLPESLRGQIFYSEASVHKPP</sequence>
<feature type="non-terminal residue" evidence="4">
    <location>
        <position position="1"/>
    </location>
</feature>
<reference evidence="5" key="1">
    <citation type="submission" date="2012-02" db="EMBL/GenBank/DDBJ databases">
        <title>Genome sequencing of Giardia lamblia Genotypes A2 and B isolates (DH and GS) and comparative analysis with the genomes of Genotypes A1 and E (WB and Pig).</title>
        <authorList>
            <person name="Adam R."/>
            <person name="Dahlstrom E."/>
            <person name="Martens C."/>
            <person name="Bruno D."/>
            <person name="Barbian K."/>
            <person name="Porcella S.F."/>
            <person name="Nash T."/>
        </authorList>
    </citation>
    <scope>NUCLEOTIDE SEQUENCE</scope>
    <source>
        <strain evidence="5">DH</strain>
    </source>
</reference>
<dbReference type="VEuPathDB" id="GiardiaDB:QR46_3898"/>
<feature type="domain" description="AAA+ ATPase" evidence="3">
    <location>
        <begin position="143"/>
        <end position="264"/>
    </location>
</feature>
<comment type="caution">
    <text evidence="4">The sequence shown here is derived from an EMBL/GenBank/DDBJ whole genome shotgun (WGS) entry which is preliminary data.</text>
</comment>
<dbReference type="SUPFAM" id="SSF52540">
    <property type="entry name" value="P-loop containing nucleoside triphosphate hydrolases"/>
    <property type="match status" value="1"/>
</dbReference>
<dbReference type="GO" id="GO:0008047">
    <property type="term" value="F:enzyme activator activity"/>
    <property type="evidence" value="ECO:0007669"/>
    <property type="project" value="TreeGrafter"/>
</dbReference>
<dbReference type="InterPro" id="IPR008921">
    <property type="entry name" value="DNA_pol3_clamp-load_cplx_C"/>
</dbReference>
<feature type="region of interest" description="Disordered" evidence="2">
    <location>
        <begin position="14"/>
        <end position="43"/>
    </location>
</feature>
<dbReference type="PANTHER" id="PTHR13779:SF7">
    <property type="entry name" value="ATPASE WRNIP1"/>
    <property type="match status" value="1"/>
</dbReference>
<dbReference type="InterPro" id="IPR027417">
    <property type="entry name" value="P-loop_NTPase"/>
</dbReference>
<dbReference type="GO" id="GO:0016887">
    <property type="term" value="F:ATP hydrolysis activity"/>
    <property type="evidence" value="ECO:0007669"/>
    <property type="project" value="InterPro"/>
</dbReference>
<dbReference type="Proteomes" id="UP000018320">
    <property type="component" value="Unassembled WGS sequence"/>
</dbReference>
<dbReference type="Gene3D" id="1.10.3710.10">
    <property type="entry name" value="DNA polymerase III clamp loader subunits, C-terminal domain"/>
    <property type="match status" value="1"/>
</dbReference>
<proteinExistence type="inferred from homology"/>
<dbReference type="VEuPathDB" id="GiardiaDB:GL50803_0022138"/>
<dbReference type="GO" id="GO:0000731">
    <property type="term" value="P:DNA synthesis involved in DNA repair"/>
    <property type="evidence" value="ECO:0007669"/>
    <property type="project" value="TreeGrafter"/>
</dbReference>
<dbReference type="GO" id="GO:0006261">
    <property type="term" value="P:DNA-templated DNA replication"/>
    <property type="evidence" value="ECO:0007669"/>
    <property type="project" value="TreeGrafter"/>
</dbReference>
<dbReference type="GO" id="GO:0005634">
    <property type="term" value="C:nucleus"/>
    <property type="evidence" value="ECO:0007669"/>
    <property type="project" value="TreeGrafter"/>
</dbReference>
<dbReference type="InterPro" id="IPR003959">
    <property type="entry name" value="ATPase_AAA_core"/>
</dbReference>
<dbReference type="EMBL" id="AHGT01000034">
    <property type="protein sequence ID" value="ESU37077.1"/>
    <property type="molecule type" value="Genomic_DNA"/>
</dbReference>
<dbReference type="GO" id="GO:0005524">
    <property type="term" value="F:ATP binding"/>
    <property type="evidence" value="ECO:0007669"/>
    <property type="project" value="InterPro"/>
</dbReference>
<dbReference type="GO" id="GO:0003677">
    <property type="term" value="F:DNA binding"/>
    <property type="evidence" value="ECO:0007669"/>
    <property type="project" value="InterPro"/>
</dbReference>